<comment type="caution">
    <text evidence="2">The sequence shown here is derived from an EMBL/GenBank/DDBJ whole genome shotgun (WGS) entry which is preliminary data.</text>
</comment>
<proteinExistence type="predicted"/>
<accession>A0ABD1XV71</accession>
<keyword evidence="3" id="KW-1185">Reference proteome</keyword>
<reference evidence="2 3" key="1">
    <citation type="submission" date="2024-09" db="EMBL/GenBank/DDBJ databases">
        <title>Chromosome-scale assembly of Riccia fluitans.</title>
        <authorList>
            <person name="Paukszto L."/>
            <person name="Sawicki J."/>
            <person name="Karawczyk K."/>
            <person name="Piernik-Szablinska J."/>
            <person name="Szczecinska M."/>
            <person name="Mazdziarz M."/>
        </authorList>
    </citation>
    <scope>NUCLEOTIDE SEQUENCE [LARGE SCALE GENOMIC DNA]</scope>
    <source>
        <strain evidence="2">Rf_01</strain>
        <tissue evidence="2">Aerial parts of the thallus</tissue>
    </source>
</reference>
<evidence type="ECO:0000256" key="1">
    <source>
        <dbReference type="SAM" id="MobiDB-lite"/>
    </source>
</evidence>
<feature type="region of interest" description="Disordered" evidence="1">
    <location>
        <begin position="75"/>
        <end position="97"/>
    </location>
</feature>
<organism evidence="2 3">
    <name type="scientific">Riccia fluitans</name>
    <dbReference type="NCBI Taxonomy" id="41844"/>
    <lineage>
        <taxon>Eukaryota</taxon>
        <taxon>Viridiplantae</taxon>
        <taxon>Streptophyta</taxon>
        <taxon>Embryophyta</taxon>
        <taxon>Marchantiophyta</taxon>
        <taxon>Marchantiopsida</taxon>
        <taxon>Marchantiidae</taxon>
        <taxon>Marchantiales</taxon>
        <taxon>Ricciaceae</taxon>
        <taxon>Riccia</taxon>
    </lineage>
</organism>
<name>A0ABD1XV71_9MARC</name>
<evidence type="ECO:0000313" key="3">
    <source>
        <dbReference type="Proteomes" id="UP001605036"/>
    </source>
</evidence>
<dbReference type="EMBL" id="JBHFFA010000007">
    <property type="protein sequence ID" value="KAL2612700.1"/>
    <property type="molecule type" value="Genomic_DNA"/>
</dbReference>
<evidence type="ECO:0000313" key="2">
    <source>
        <dbReference type="EMBL" id="KAL2612700.1"/>
    </source>
</evidence>
<dbReference type="AlphaFoldDB" id="A0ABD1XV71"/>
<dbReference type="Proteomes" id="UP001605036">
    <property type="component" value="Unassembled WGS sequence"/>
</dbReference>
<gene>
    <name evidence="2" type="ORF">R1flu_024392</name>
</gene>
<protein>
    <submittedName>
        <fullName evidence="2">Uncharacterized protein</fullName>
    </submittedName>
</protein>
<sequence length="132" mass="14274">MMGDVGSGSRGREPADSGSQFSCSFLTLRNADAAEHSWLTQFLTDRGGLHSGGLDTIDAGTGARARWMCLSTVGRTRQKEGPLSNSQNPRDLGENLSGDSLTAMEKFHKARSLLQPATIRGRELPSIARRNR</sequence>